<dbReference type="SUPFAM" id="SSF46785">
    <property type="entry name" value="Winged helix' DNA-binding domain"/>
    <property type="match status" value="1"/>
</dbReference>
<dbReference type="InterPro" id="IPR036388">
    <property type="entry name" value="WH-like_DNA-bd_sf"/>
</dbReference>
<dbReference type="PANTHER" id="PTHR37318">
    <property type="entry name" value="BSL7504 PROTEIN"/>
    <property type="match status" value="1"/>
</dbReference>
<reference evidence="2 3" key="1">
    <citation type="submission" date="2024-09" db="EMBL/GenBank/DDBJ databases">
        <authorList>
            <person name="Sun Q."/>
            <person name="Mori K."/>
        </authorList>
    </citation>
    <scope>NUCLEOTIDE SEQUENCE [LARGE SCALE GENOMIC DNA]</scope>
    <source>
        <strain evidence="2 3">JCM 3143</strain>
    </source>
</reference>
<dbReference type="InterPro" id="IPR011991">
    <property type="entry name" value="ArsR-like_HTH"/>
</dbReference>
<organism evidence="2 3">
    <name type="scientific">Nonomuraea helvata</name>
    <dbReference type="NCBI Taxonomy" id="37484"/>
    <lineage>
        <taxon>Bacteria</taxon>
        <taxon>Bacillati</taxon>
        <taxon>Actinomycetota</taxon>
        <taxon>Actinomycetes</taxon>
        <taxon>Streptosporangiales</taxon>
        <taxon>Streptosporangiaceae</taxon>
        <taxon>Nonomuraea</taxon>
    </lineage>
</organism>
<dbReference type="Gene3D" id="1.10.10.10">
    <property type="entry name" value="Winged helix-like DNA-binding domain superfamily/Winged helix DNA-binding domain"/>
    <property type="match status" value="1"/>
</dbReference>
<gene>
    <name evidence="2" type="ORF">ACFFSA_36880</name>
</gene>
<dbReference type="InterPro" id="IPR036390">
    <property type="entry name" value="WH_DNA-bd_sf"/>
</dbReference>
<dbReference type="EMBL" id="JBHMBW010000049">
    <property type="protein sequence ID" value="MFB9628682.1"/>
    <property type="molecule type" value="Genomic_DNA"/>
</dbReference>
<dbReference type="InterPro" id="IPR027395">
    <property type="entry name" value="WH_DNA-bd_dom"/>
</dbReference>
<dbReference type="RefSeq" id="WP_344990488.1">
    <property type="nucleotide sequence ID" value="NZ_BAAAXV010000005.1"/>
</dbReference>
<comment type="caution">
    <text evidence="2">The sequence shown here is derived from an EMBL/GenBank/DDBJ whole genome shotgun (WGS) entry which is preliminary data.</text>
</comment>
<name>A0ABV5SAL3_9ACTN</name>
<keyword evidence="3" id="KW-1185">Reference proteome</keyword>
<evidence type="ECO:0000313" key="3">
    <source>
        <dbReference type="Proteomes" id="UP001589532"/>
    </source>
</evidence>
<accession>A0ABV5SAL3</accession>
<evidence type="ECO:0000259" key="1">
    <source>
        <dbReference type="Pfam" id="PF13601"/>
    </source>
</evidence>
<sequence length="101" mass="11016">MAVHPRKDLDGVIHAPVRFSIVAALAVVDEVDFKTLAETIDVSDSAMSKHLSVLTEAGYIAPRKTFVGKFPRTYVSLTTAGRKAWERHVAALREIAGLTEP</sequence>
<dbReference type="Proteomes" id="UP001589532">
    <property type="component" value="Unassembled WGS sequence"/>
</dbReference>
<dbReference type="Pfam" id="PF13601">
    <property type="entry name" value="HTH_34"/>
    <property type="match status" value="1"/>
</dbReference>
<dbReference type="CDD" id="cd00090">
    <property type="entry name" value="HTH_ARSR"/>
    <property type="match status" value="1"/>
</dbReference>
<feature type="domain" description="Winged helix DNA-binding" evidence="1">
    <location>
        <begin position="17"/>
        <end position="95"/>
    </location>
</feature>
<protein>
    <submittedName>
        <fullName evidence="2">Winged helix-turn-helix domain-containing protein</fullName>
    </submittedName>
</protein>
<evidence type="ECO:0000313" key="2">
    <source>
        <dbReference type="EMBL" id="MFB9628682.1"/>
    </source>
</evidence>
<dbReference type="PANTHER" id="PTHR37318:SF1">
    <property type="entry name" value="BSL7504 PROTEIN"/>
    <property type="match status" value="1"/>
</dbReference>
<proteinExistence type="predicted"/>